<reference evidence="2 3" key="1">
    <citation type="journal article" date="2009" name="Stand. Genomic Sci.">
        <title>Complete genome sequence of Pirellula staleyi type strain (ATCC 27377).</title>
        <authorList>
            <person name="Clum A."/>
            <person name="Tindall B.J."/>
            <person name="Sikorski J."/>
            <person name="Ivanova N."/>
            <person name="Mavrommatis K."/>
            <person name="Lucas S."/>
            <person name="Glavina del Rio T."/>
            <person name="Nolan M."/>
            <person name="Chen F."/>
            <person name="Tice H."/>
            <person name="Pitluck S."/>
            <person name="Cheng J.F."/>
            <person name="Chertkov O."/>
            <person name="Brettin T."/>
            <person name="Han C."/>
            <person name="Detter J.C."/>
            <person name="Kuske C."/>
            <person name="Bruce D."/>
            <person name="Goodwin L."/>
            <person name="Ovchinikova G."/>
            <person name="Pati A."/>
            <person name="Mikhailova N."/>
            <person name="Chen A."/>
            <person name="Palaniappan K."/>
            <person name="Land M."/>
            <person name="Hauser L."/>
            <person name="Chang Y.J."/>
            <person name="Jeffries C.D."/>
            <person name="Chain P."/>
            <person name="Rohde M."/>
            <person name="Goker M."/>
            <person name="Bristow J."/>
            <person name="Eisen J.A."/>
            <person name="Markowitz V."/>
            <person name="Hugenholtz P."/>
            <person name="Kyrpides N.C."/>
            <person name="Klenk H.P."/>
            <person name="Lapidus A."/>
        </authorList>
    </citation>
    <scope>NUCLEOTIDE SEQUENCE [LARGE SCALE GENOMIC DNA]</scope>
    <source>
        <strain evidence="3">ATCC 27377 / DSM 6068 / ICPB 4128</strain>
    </source>
</reference>
<sequence precursor="true">MITFSSLRPALLFTIATLLCGWAVPVGAEEEPAVITPAEARANIDKEATVEFEVKSTKDLLETRGAVYLDSESNFRDPKNFAVSIKKSAAAELKEKMIDDPAAYYKGKKIRVQGTIKDVGGVPRIEVTKASQITLVEPATAE</sequence>
<feature type="chain" id="PRO_5003036059" description="Nucleic acid binding OB-fold tRNA/helicase-type" evidence="1">
    <location>
        <begin position="29"/>
        <end position="142"/>
    </location>
</feature>
<dbReference type="eggNOG" id="COG2165">
    <property type="taxonomic scope" value="Bacteria"/>
</dbReference>
<dbReference type="Proteomes" id="UP000001887">
    <property type="component" value="Chromosome"/>
</dbReference>
<accession>D2R5I0</accession>
<proteinExistence type="predicted"/>
<dbReference type="KEGG" id="psl:Psta_0753"/>
<evidence type="ECO:0000313" key="2">
    <source>
        <dbReference type="EMBL" id="ADB15439.1"/>
    </source>
</evidence>
<name>D2R5I0_PIRSD</name>
<dbReference type="AlphaFoldDB" id="D2R5I0"/>
<keyword evidence="3" id="KW-1185">Reference proteome</keyword>
<keyword evidence="1" id="KW-0732">Signal</keyword>
<dbReference type="EMBL" id="CP001848">
    <property type="protein sequence ID" value="ADB15439.1"/>
    <property type="molecule type" value="Genomic_DNA"/>
</dbReference>
<gene>
    <name evidence="2" type="ordered locus">Psta_0753</name>
</gene>
<protein>
    <recommendedName>
        <fullName evidence="4">Nucleic acid binding OB-fold tRNA/helicase-type</fullName>
    </recommendedName>
</protein>
<feature type="signal peptide" evidence="1">
    <location>
        <begin position="1"/>
        <end position="28"/>
    </location>
</feature>
<evidence type="ECO:0008006" key="4">
    <source>
        <dbReference type="Google" id="ProtNLM"/>
    </source>
</evidence>
<dbReference type="HOGENOM" id="CLU_1814024_0_0_0"/>
<evidence type="ECO:0000256" key="1">
    <source>
        <dbReference type="SAM" id="SignalP"/>
    </source>
</evidence>
<dbReference type="OrthoDB" id="284627at2"/>
<organism evidence="2 3">
    <name type="scientific">Pirellula staleyi (strain ATCC 27377 / DSM 6068 / ICPB 4128)</name>
    <name type="common">Pirella staleyi</name>
    <dbReference type="NCBI Taxonomy" id="530564"/>
    <lineage>
        <taxon>Bacteria</taxon>
        <taxon>Pseudomonadati</taxon>
        <taxon>Planctomycetota</taxon>
        <taxon>Planctomycetia</taxon>
        <taxon>Pirellulales</taxon>
        <taxon>Pirellulaceae</taxon>
        <taxon>Pirellula</taxon>
    </lineage>
</organism>
<evidence type="ECO:0000313" key="3">
    <source>
        <dbReference type="Proteomes" id="UP000001887"/>
    </source>
</evidence>